<gene>
    <name evidence="1" type="ORF">DK847_16195</name>
</gene>
<dbReference type="Gene3D" id="3.40.50.1000">
    <property type="entry name" value="HAD superfamily/HAD-like"/>
    <property type="match status" value="2"/>
</dbReference>
<keyword evidence="1" id="KW-0378">Hydrolase</keyword>
<dbReference type="InterPro" id="IPR036412">
    <property type="entry name" value="HAD-like_sf"/>
</dbReference>
<dbReference type="Pfam" id="PF13242">
    <property type="entry name" value="Hydrolase_like"/>
    <property type="match status" value="1"/>
</dbReference>
<dbReference type="AlphaFoldDB" id="A0A2W2BHX4"/>
<dbReference type="CDD" id="cd07525">
    <property type="entry name" value="HAD_like"/>
    <property type="match status" value="1"/>
</dbReference>
<dbReference type="InterPro" id="IPR023214">
    <property type="entry name" value="HAD_sf"/>
</dbReference>
<dbReference type="EMBL" id="QKVK01000008">
    <property type="protein sequence ID" value="PZF75769.1"/>
    <property type="molecule type" value="Genomic_DNA"/>
</dbReference>
<dbReference type="NCBIfam" id="TIGR01460">
    <property type="entry name" value="HAD-SF-IIA"/>
    <property type="match status" value="1"/>
</dbReference>
<evidence type="ECO:0000313" key="1">
    <source>
        <dbReference type="EMBL" id="PZF75769.1"/>
    </source>
</evidence>
<dbReference type="Proteomes" id="UP000248795">
    <property type="component" value="Unassembled WGS sequence"/>
</dbReference>
<sequence>MQRFSDAYPVWFCDIWGVVHNGVAPFPITVEALKRHRAKGGTVILVTNSPRSNLGVEKQLLEIGVDPASHDRIVTSGDVTQVLMKLHGGRGVHHVGAARDLSIYEGTGVSRVGLDAAEAVLCTGLVDDLNDRLEDYEPLLDDMKRRGLAMICANPDKIVKKGDRILYCAGKLAEMYAARGGEVLMAGKPFAPIYDLALAEARRITGRDIDRPDILAIGDGPETDIRGAADYGLDALLVAEGVTDASEGLHVAEAEVLRAVPNARIVATVHDLSWM</sequence>
<organism evidence="1 2">
    <name type="scientific">Aestuariivirga litoralis</name>
    <dbReference type="NCBI Taxonomy" id="2650924"/>
    <lineage>
        <taxon>Bacteria</taxon>
        <taxon>Pseudomonadati</taxon>
        <taxon>Pseudomonadota</taxon>
        <taxon>Alphaproteobacteria</taxon>
        <taxon>Hyphomicrobiales</taxon>
        <taxon>Aestuariivirgaceae</taxon>
        <taxon>Aestuariivirga</taxon>
    </lineage>
</organism>
<dbReference type="InterPro" id="IPR006357">
    <property type="entry name" value="HAD-SF_hydro_IIA"/>
</dbReference>
<dbReference type="InterPro" id="IPR006356">
    <property type="entry name" value="HAD-SF_hydro_IIA_hyp3"/>
</dbReference>
<protein>
    <submittedName>
        <fullName evidence="1">TIGR01459 family HAD-type hydrolase</fullName>
    </submittedName>
</protein>
<accession>A0A2W2BHX4</accession>
<reference evidence="2" key="1">
    <citation type="submission" date="2018-06" db="EMBL/GenBank/DDBJ databases">
        <title>Aestuariibacter litoralis strain KCTC 52945T.</title>
        <authorList>
            <person name="Li X."/>
            <person name="Salam N."/>
            <person name="Li J.-L."/>
            <person name="Chen Y.-M."/>
            <person name="Yang Z.-W."/>
            <person name="Zhang L.-Y."/>
            <person name="Han M.-X."/>
            <person name="Xiao M."/>
            <person name="Li W.-J."/>
        </authorList>
    </citation>
    <scope>NUCLEOTIDE SEQUENCE [LARGE SCALE GENOMIC DNA]</scope>
    <source>
        <strain evidence="2">KCTC 52945</strain>
    </source>
</reference>
<dbReference type="NCBIfam" id="TIGR01459">
    <property type="entry name" value="HAD-SF-IIA-hyp4"/>
    <property type="match status" value="1"/>
</dbReference>
<evidence type="ECO:0000313" key="2">
    <source>
        <dbReference type="Proteomes" id="UP000248795"/>
    </source>
</evidence>
<comment type="caution">
    <text evidence="1">The sequence shown here is derived from an EMBL/GenBank/DDBJ whole genome shotgun (WGS) entry which is preliminary data.</text>
</comment>
<proteinExistence type="predicted"/>
<keyword evidence="2" id="KW-1185">Reference proteome</keyword>
<dbReference type="SUPFAM" id="SSF56784">
    <property type="entry name" value="HAD-like"/>
    <property type="match status" value="1"/>
</dbReference>
<dbReference type="GO" id="GO:0016791">
    <property type="term" value="F:phosphatase activity"/>
    <property type="evidence" value="ECO:0007669"/>
    <property type="project" value="TreeGrafter"/>
</dbReference>
<dbReference type="GO" id="GO:0005737">
    <property type="term" value="C:cytoplasm"/>
    <property type="evidence" value="ECO:0007669"/>
    <property type="project" value="TreeGrafter"/>
</dbReference>
<dbReference type="RefSeq" id="WP_111199576.1">
    <property type="nucleotide sequence ID" value="NZ_QKVK01000008.1"/>
</dbReference>
<dbReference type="PANTHER" id="PTHR19288">
    <property type="entry name" value="4-NITROPHENYLPHOSPHATASE-RELATED"/>
    <property type="match status" value="1"/>
</dbReference>
<name>A0A2W2BHX4_9HYPH</name>
<dbReference type="Pfam" id="PF13344">
    <property type="entry name" value="Hydrolase_6"/>
    <property type="match status" value="1"/>
</dbReference>
<dbReference type="PANTHER" id="PTHR19288:SF90">
    <property type="entry name" value="OS08G0542600 PROTEIN"/>
    <property type="match status" value="1"/>
</dbReference>